<dbReference type="EMBL" id="FOVF01000008">
    <property type="protein sequence ID" value="SFN21320.1"/>
    <property type="molecule type" value="Genomic_DNA"/>
</dbReference>
<sequence>MGEPDTSALQAASDLDRVAITLSTIAYLGVDDSPPDRFKAMAKALQIQSLPTARQWGLVWGPHEHDQSLVFVSQGPVVDGRRLYAVVFRGTVDSIYDFFFDLDVWGQSVMPWTDPELPGAKLADGTIDDWEDIRNLYQSPGGRKQTLPDFLRGVDAGSQVIVTGHSLGGNMATAMADWLRVELNVPTPHVRIQPITFAAPTSGNAAFAAPYIRVFPGSRHFVNGLDVVPRAWAYADLESIKSLYPGLGAPKCDDLNGCHGLIDTALAFVGHEYLQPDKRIVLNSRLYSESGLLDFYEEALAQHSSLLYMYLTGIPLAAIRALYPNQPWQPPPGL</sequence>
<organism evidence="2 3">
    <name type="scientific">Dokdonella immobilis</name>
    <dbReference type="NCBI Taxonomy" id="578942"/>
    <lineage>
        <taxon>Bacteria</taxon>
        <taxon>Pseudomonadati</taxon>
        <taxon>Pseudomonadota</taxon>
        <taxon>Gammaproteobacteria</taxon>
        <taxon>Lysobacterales</taxon>
        <taxon>Rhodanobacteraceae</taxon>
        <taxon>Dokdonella</taxon>
    </lineage>
</organism>
<dbReference type="InterPro" id="IPR029058">
    <property type="entry name" value="AB_hydrolase_fold"/>
</dbReference>
<protein>
    <submittedName>
        <fullName evidence="2">Lipase (Class 3)</fullName>
    </submittedName>
</protein>
<dbReference type="Pfam" id="PF01764">
    <property type="entry name" value="Lipase_3"/>
    <property type="match status" value="1"/>
</dbReference>
<reference evidence="2 3" key="1">
    <citation type="submission" date="2016-10" db="EMBL/GenBank/DDBJ databases">
        <authorList>
            <person name="de Groot N.N."/>
        </authorList>
    </citation>
    <scope>NUCLEOTIDE SEQUENCE [LARGE SCALE GENOMIC DNA]</scope>
    <source>
        <strain evidence="2 3">CGMCC 1.7659</strain>
    </source>
</reference>
<dbReference type="InterPro" id="IPR051218">
    <property type="entry name" value="Sec_MonoDiacylglyc_Lipase"/>
</dbReference>
<gene>
    <name evidence="2" type="ORF">SAMN05216289_1085</name>
</gene>
<feature type="domain" description="Fungal lipase-type" evidence="1">
    <location>
        <begin position="86"/>
        <end position="231"/>
    </location>
</feature>
<name>A0A1I4X7H7_9GAMM</name>
<evidence type="ECO:0000313" key="3">
    <source>
        <dbReference type="Proteomes" id="UP000198575"/>
    </source>
</evidence>
<evidence type="ECO:0000313" key="2">
    <source>
        <dbReference type="EMBL" id="SFN21320.1"/>
    </source>
</evidence>
<dbReference type="RefSeq" id="WP_175497960.1">
    <property type="nucleotide sequence ID" value="NZ_FOVF01000008.1"/>
</dbReference>
<accession>A0A1I4X7H7</accession>
<dbReference type="Gene3D" id="3.40.50.1820">
    <property type="entry name" value="alpha/beta hydrolase"/>
    <property type="match status" value="1"/>
</dbReference>
<dbReference type="SUPFAM" id="SSF53474">
    <property type="entry name" value="alpha/beta-Hydrolases"/>
    <property type="match status" value="1"/>
</dbReference>
<dbReference type="CDD" id="cd00519">
    <property type="entry name" value="Lipase_3"/>
    <property type="match status" value="1"/>
</dbReference>
<proteinExistence type="predicted"/>
<dbReference type="PANTHER" id="PTHR45856">
    <property type="entry name" value="ALPHA/BETA-HYDROLASES SUPERFAMILY PROTEIN"/>
    <property type="match status" value="1"/>
</dbReference>
<dbReference type="STRING" id="578942.SAMN05216289_1085"/>
<keyword evidence="3" id="KW-1185">Reference proteome</keyword>
<dbReference type="Proteomes" id="UP000198575">
    <property type="component" value="Unassembled WGS sequence"/>
</dbReference>
<dbReference type="PANTHER" id="PTHR45856:SF11">
    <property type="entry name" value="FUNGAL LIPASE-LIKE DOMAIN-CONTAINING PROTEIN"/>
    <property type="match status" value="1"/>
</dbReference>
<dbReference type="GO" id="GO:0006629">
    <property type="term" value="P:lipid metabolic process"/>
    <property type="evidence" value="ECO:0007669"/>
    <property type="project" value="InterPro"/>
</dbReference>
<evidence type="ECO:0000259" key="1">
    <source>
        <dbReference type="Pfam" id="PF01764"/>
    </source>
</evidence>
<dbReference type="InterPro" id="IPR002921">
    <property type="entry name" value="Fungal_lipase-type"/>
</dbReference>
<dbReference type="AlphaFoldDB" id="A0A1I4X7H7"/>